<proteinExistence type="predicted"/>
<keyword evidence="2" id="KW-1185">Reference proteome</keyword>
<organism evidence="1 2">
    <name type="scientific">Atta cephalotes</name>
    <name type="common">Leafcutter ant</name>
    <dbReference type="NCBI Taxonomy" id="12957"/>
    <lineage>
        <taxon>Eukaryota</taxon>
        <taxon>Metazoa</taxon>
        <taxon>Ecdysozoa</taxon>
        <taxon>Arthropoda</taxon>
        <taxon>Hexapoda</taxon>
        <taxon>Insecta</taxon>
        <taxon>Pterygota</taxon>
        <taxon>Neoptera</taxon>
        <taxon>Endopterygota</taxon>
        <taxon>Hymenoptera</taxon>
        <taxon>Apocrita</taxon>
        <taxon>Aculeata</taxon>
        <taxon>Formicoidea</taxon>
        <taxon>Formicidae</taxon>
        <taxon>Myrmicinae</taxon>
        <taxon>Atta</taxon>
    </lineage>
</organism>
<name>A0A158NJ63_ATTCE</name>
<reference evidence="1" key="2">
    <citation type="submission" date="2016-04" db="UniProtKB">
        <authorList>
            <consortium name="EnsemblMetazoa"/>
        </authorList>
    </citation>
    <scope>IDENTIFICATION</scope>
</reference>
<dbReference type="STRING" id="12957.A0A158NJ63"/>
<dbReference type="OrthoDB" id="7555090at2759"/>
<dbReference type="InParanoid" id="A0A158NJ63"/>
<dbReference type="EnsemblMetazoa" id="XM_012202181.1">
    <property type="protein sequence ID" value="XP_012057571.1"/>
    <property type="gene ID" value="LOC105620691"/>
</dbReference>
<evidence type="ECO:0000313" key="2">
    <source>
        <dbReference type="Proteomes" id="UP000005205"/>
    </source>
</evidence>
<dbReference type="EMBL" id="ADTU01017509">
    <property type="status" value="NOT_ANNOTATED_CDS"/>
    <property type="molecule type" value="Genomic_DNA"/>
</dbReference>
<protein>
    <submittedName>
        <fullName evidence="1">Uncharacterized protein</fullName>
    </submittedName>
</protein>
<reference evidence="2" key="1">
    <citation type="journal article" date="2011" name="PLoS Genet.">
        <title>The genome sequence of the leaf-cutter ant Atta cephalotes reveals insights into its obligate symbiotic lifestyle.</title>
        <authorList>
            <person name="Suen G."/>
            <person name="Teiling C."/>
            <person name="Li L."/>
            <person name="Holt C."/>
            <person name="Abouheif E."/>
            <person name="Bornberg-Bauer E."/>
            <person name="Bouffard P."/>
            <person name="Caldera E.J."/>
            <person name="Cash E."/>
            <person name="Cavanaugh A."/>
            <person name="Denas O."/>
            <person name="Elhaik E."/>
            <person name="Fave M.J."/>
            <person name="Gadau J."/>
            <person name="Gibson J.D."/>
            <person name="Graur D."/>
            <person name="Grubbs K.J."/>
            <person name="Hagen D.E."/>
            <person name="Harkins T.T."/>
            <person name="Helmkampf M."/>
            <person name="Hu H."/>
            <person name="Johnson B.R."/>
            <person name="Kim J."/>
            <person name="Marsh S.E."/>
            <person name="Moeller J.A."/>
            <person name="Munoz-Torres M.C."/>
            <person name="Murphy M.C."/>
            <person name="Naughton M.C."/>
            <person name="Nigam S."/>
            <person name="Overson R."/>
            <person name="Rajakumar R."/>
            <person name="Reese J.T."/>
            <person name="Scott J.J."/>
            <person name="Smith C.R."/>
            <person name="Tao S."/>
            <person name="Tsutsui N.D."/>
            <person name="Viljakainen L."/>
            <person name="Wissler L."/>
            <person name="Yandell M.D."/>
            <person name="Zimmer F."/>
            <person name="Taylor J."/>
            <person name="Slater S.C."/>
            <person name="Clifton S.W."/>
            <person name="Warren W.C."/>
            <person name="Elsik C.G."/>
            <person name="Smith C.D."/>
            <person name="Weinstock G.M."/>
            <person name="Gerardo N.M."/>
            <person name="Currie C.R."/>
        </authorList>
    </citation>
    <scope>NUCLEOTIDE SEQUENCE [LARGE SCALE GENOMIC DNA]</scope>
</reference>
<dbReference type="KEGG" id="acep:105620691"/>
<evidence type="ECO:0000313" key="1">
    <source>
        <dbReference type="EnsemblMetazoa" id="XP_012057571.1"/>
    </source>
</evidence>
<accession>A0A158NJ63</accession>
<dbReference type="AlphaFoldDB" id="A0A158NJ63"/>
<gene>
    <name evidence="1" type="primary">105620691</name>
</gene>
<dbReference type="Proteomes" id="UP000005205">
    <property type="component" value="Unassembled WGS sequence"/>
</dbReference>
<sequence length="229" mass="27189">MKDEKKEETKKKCVKGPAKCISRKKTIDKTQICQSTKKDNKFYESENFYKKESISKEKELKRDKKSMEQLMKEQIDREYREIDECKKDFKKDEKGNKIKMISLEKPTDLDCMINSYKKQEKQDIKFISTRNKSIISMDAVLKWFNIQSRIINNMIPIIAKHVGLFNVMFDRSFSTAKLDYQDDFAIGRTINDDKVQNYSANGDDFHGDELPNYIETEYENEEDDVHEDH</sequence>